<dbReference type="InParanoid" id="A0A7R8YLK7"/>
<feature type="compositionally biased region" description="Low complexity" evidence="1">
    <location>
        <begin position="66"/>
        <end position="75"/>
    </location>
</feature>
<protein>
    <submittedName>
        <fullName evidence="2">Uncharacterized protein</fullName>
    </submittedName>
</protein>
<evidence type="ECO:0000313" key="2">
    <source>
        <dbReference type="EMBL" id="CAD7077613.1"/>
    </source>
</evidence>
<keyword evidence="3" id="KW-1185">Reference proteome</keyword>
<sequence length="101" mass="11094">MENKQTVHGNHAKPKKLKHFAKCDDELVPVDIPAPPTKASRRSNSKPKATAATVKASGGANRKSKTSTPSSTPTTQQLVSQNNFVFPVTESFKRRTLHRSR</sequence>
<accession>A0A7R8YLK7</accession>
<organism evidence="2 3">
    <name type="scientific">Hermetia illucens</name>
    <name type="common">Black soldier fly</name>
    <dbReference type="NCBI Taxonomy" id="343691"/>
    <lineage>
        <taxon>Eukaryota</taxon>
        <taxon>Metazoa</taxon>
        <taxon>Ecdysozoa</taxon>
        <taxon>Arthropoda</taxon>
        <taxon>Hexapoda</taxon>
        <taxon>Insecta</taxon>
        <taxon>Pterygota</taxon>
        <taxon>Neoptera</taxon>
        <taxon>Endopterygota</taxon>
        <taxon>Diptera</taxon>
        <taxon>Brachycera</taxon>
        <taxon>Stratiomyomorpha</taxon>
        <taxon>Stratiomyidae</taxon>
        <taxon>Hermetiinae</taxon>
        <taxon>Hermetia</taxon>
    </lineage>
</organism>
<proteinExistence type="predicted"/>
<name>A0A7R8YLK7_HERIL</name>
<gene>
    <name evidence="2" type="ORF">HERILL_LOCUS946</name>
</gene>
<dbReference type="EMBL" id="LR899009">
    <property type="protein sequence ID" value="CAD7077613.1"/>
    <property type="molecule type" value="Genomic_DNA"/>
</dbReference>
<dbReference type="Proteomes" id="UP000594454">
    <property type="component" value="Chromosome 1"/>
</dbReference>
<dbReference type="AlphaFoldDB" id="A0A7R8YLK7"/>
<evidence type="ECO:0000313" key="3">
    <source>
        <dbReference type="Proteomes" id="UP000594454"/>
    </source>
</evidence>
<evidence type="ECO:0000256" key="1">
    <source>
        <dbReference type="SAM" id="MobiDB-lite"/>
    </source>
</evidence>
<reference evidence="2 3" key="1">
    <citation type="submission" date="2020-11" db="EMBL/GenBank/DDBJ databases">
        <authorList>
            <person name="Wallbank WR R."/>
            <person name="Pardo Diaz C."/>
            <person name="Kozak K."/>
            <person name="Martin S."/>
            <person name="Jiggins C."/>
            <person name="Moest M."/>
            <person name="Warren A I."/>
            <person name="Generalovic N T."/>
            <person name="Byers J.R.P. K."/>
            <person name="Montejo-Kovacevich G."/>
            <person name="Yen C E."/>
        </authorList>
    </citation>
    <scope>NUCLEOTIDE SEQUENCE [LARGE SCALE GENOMIC DNA]</scope>
</reference>
<feature type="region of interest" description="Disordered" evidence="1">
    <location>
        <begin position="26"/>
        <end position="82"/>
    </location>
</feature>